<comment type="caution">
    <text evidence="4">The sequence shown here is derived from an EMBL/GenBank/DDBJ whole genome shotgun (WGS) entry which is preliminary data.</text>
</comment>
<accession>A0A5C5ZIL8</accession>
<dbReference type="GO" id="GO:0008270">
    <property type="term" value="F:zinc ion binding"/>
    <property type="evidence" value="ECO:0007669"/>
    <property type="project" value="InterPro"/>
</dbReference>
<feature type="domain" description="Peptidase M14" evidence="3">
    <location>
        <begin position="9"/>
        <end position="271"/>
    </location>
</feature>
<dbReference type="AlphaFoldDB" id="A0A5C5ZIL8"/>
<protein>
    <submittedName>
        <fullName evidence="4">Zinc carboxypeptidase</fullName>
    </submittedName>
</protein>
<keyword evidence="4" id="KW-0121">Carboxypeptidase</keyword>
<keyword evidence="4" id="KW-0378">Hydrolase</keyword>
<proteinExistence type="inferred from homology"/>
<dbReference type="GO" id="GO:0006508">
    <property type="term" value="P:proteolysis"/>
    <property type="evidence" value="ECO:0007669"/>
    <property type="project" value="InterPro"/>
</dbReference>
<dbReference type="Gene3D" id="2.30.40.10">
    <property type="entry name" value="Urease, subunit C, domain 1"/>
    <property type="match status" value="1"/>
</dbReference>
<dbReference type="InterPro" id="IPR000834">
    <property type="entry name" value="Peptidase_M14"/>
</dbReference>
<sequence length="563" mass="60823">MLSPDDLVSYNRFVRPDGGWAPDDLARCLAELEPRSPAGAWSVIGRSREGREIRQVTLGDGPQRVLAWSQMHGDEPTHTTVLLNLIDFLLRGEHAAAREILSNCTLGLILMLNPDGSLRRQRPNADGVDINRDARRFATPEGRALRDAVRDFTPRFGFNLHNQRRRRRLADRAAPASISLLVPPVDTPNTATEATRAAAQVAAAIKLATAPHTDGRISRFGADYMPRAFGEWVQNQGVATVLIEAGGWPGHDVAALEHAHLHAFAAGLESIATGACLDADPQEYETLQRSSDGDLFDLLITNARLLEDDDATQRVDLGVGLPHFTAMLDDRTGGRIEEVGDLAEQGAFETLDAAGGLGLPGRIAVVAGDDGDLPSDEQLIAAARQGVTTAVAPFDPSKPAARESFLQRLEQSAPPIDVVPVLLADRGEPTAEQIDFAHELRLWAIVGETDAQPHASTLKIDRQTLDSWSLAACDSPSEWRSETARRAALLGLNDRDVVGLDKAAYLVVAALDGEQPARIAALRAVVVAGTLVSRDASAEAPANERRWSGSWLRRDVSPRKTRT</sequence>
<comment type="caution">
    <text evidence="1">Lacks conserved residue(s) required for the propagation of feature annotation.</text>
</comment>
<dbReference type="Gene3D" id="3.20.20.140">
    <property type="entry name" value="Metal-dependent hydrolases"/>
    <property type="match status" value="1"/>
</dbReference>
<evidence type="ECO:0000259" key="3">
    <source>
        <dbReference type="PROSITE" id="PS52035"/>
    </source>
</evidence>
<dbReference type="GO" id="GO:0016810">
    <property type="term" value="F:hydrolase activity, acting on carbon-nitrogen (but not peptide) bonds"/>
    <property type="evidence" value="ECO:0007669"/>
    <property type="project" value="InterPro"/>
</dbReference>
<dbReference type="RefSeq" id="WP_146401198.1">
    <property type="nucleotide sequence ID" value="NZ_SJPQ01000003.1"/>
</dbReference>
<evidence type="ECO:0000313" key="4">
    <source>
        <dbReference type="EMBL" id="TWT87232.1"/>
    </source>
</evidence>
<dbReference type="Gene3D" id="3.40.630.10">
    <property type="entry name" value="Zn peptidases"/>
    <property type="match status" value="1"/>
</dbReference>
<dbReference type="InterPro" id="IPR011059">
    <property type="entry name" value="Metal-dep_hydrolase_composite"/>
</dbReference>
<dbReference type="Proteomes" id="UP000315440">
    <property type="component" value="Unassembled WGS sequence"/>
</dbReference>
<comment type="similarity">
    <text evidence="1">Belongs to the peptidase M14 family.</text>
</comment>
<gene>
    <name evidence="4" type="ORF">Mal64_27700</name>
</gene>
<reference evidence="4 5" key="1">
    <citation type="submission" date="2019-02" db="EMBL/GenBank/DDBJ databases">
        <title>Deep-cultivation of Planctomycetes and their phenomic and genomic characterization uncovers novel biology.</title>
        <authorList>
            <person name="Wiegand S."/>
            <person name="Jogler M."/>
            <person name="Boedeker C."/>
            <person name="Pinto D."/>
            <person name="Vollmers J."/>
            <person name="Rivas-Marin E."/>
            <person name="Kohn T."/>
            <person name="Peeters S.H."/>
            <person name="Heuer A."/>
            <person name="Rast P."/>
            <person name="Oberbeckmann S."/>
            <person name="Bunk B."/>
            <person name="Jeske O."/>
            <person name="Meyerdierks A."/>
            <person name="Storesund J.E."/>
            <person name="Kallscheuer N."/>
            <person name="Luecker S."/>
            <person name="Lage O.M."/>
            <person name="Pohl T."/>
            <person name="Merkel B.J."/>
            <person name="Hornburger P."/>
            <person name="Mueller R.-W."/>
            <person name="Bruemmer F."/>
            <person name="Labrenz M."/>
            <person name="Spormann A.M."/>
            <person name="Op Den Camp H."/>
            <person name="Overmann J."/>
            <person name="Amann R."/>
            <person name="Jetten M.S.M."/>
            <person name="Mascher T."/>
            <person name="Medema M.H."/>
            <person name="Devos D.P."/>
            <person name="Kaster A.-K."/>
            <person name="Ovreas L."/>
            <person name="Rohde M."/>
            <person name="Galperin M.Y."/>
            <person name="Jogler C."/>
        </authorList>
    </citation>
    <scope>NUCLEOTIDE SEQUENCE [LARGE SCALE GENOMIC DNA]</scope>
    <source>
        <strain evidence="4 5">Mal64</strain>
    </source>
</reference>
<keyword evidence="4" id="KW-0645">Protease</keyword>
<dbReference type="EMBL" id="SJPQ01000003">
    <property type="protein sequence ID" value="TWT87232.1"/>
    <property type="molecule type" value="Genomic_DNA"/>
</dbReference>
<dbReference type="GO" id="GO:0004181">
    <property type="term" value="F:metallocarboxypeptidase activity"/>
    <property type="evidence" value="ECO:0007669"/>
    <property type="project" value="InterPro"/>
</dbReference>
<dbReference type="SUPFAM" id="SSF51338">
    <property type="entry name" value="Composite domain of metallo-dependent hydrolases"/>
    <property type="match status" value="1"/>
</dbReference>
<evidence type="ECO:0000256" key="1">
    <source>
        <dbReference type="PROSITE-ProRule" id="PRU01379"/>
    </source>
</evidence>
<evidence type="ECO:0000256" key="2">
    <source>
        <dbReference type="SAM" id="MobiDB-lite"/>
    </source>
</evidence>
<organism evidence="4 5">
    <name type="scientific">Pseudobythopirellula maris</name>
    <dbReference type="NCBI Taxonomy" id="2527991"/>
    <lineage>
        <taxon>Bacteria</taxon>
        <taxon>Pseudomonadati</taxon>
        <taxon>Planctomycetota</taxon>
        <taxon>Planctomycetia</taxon>
        <taxon>Pirellulales</taxon>
        <taxon>Lacipirellulaceae</taxon>
        <taxon>Pseudobythopirellula</taxon>
    </lineage>
</organism>
<feature type="compositionally biased region" description="Basic and acidic residues" evidence="2">
    <location>
        <begin position="542"/>
        <end position="563"/>
    </location>
</feature>
<evidence type="ECO:0000313" key="5">
    <source>
        <dbReference type="Proteomes" id="UP000315440"/>
    </source>
</evidence>
<dbReference type="PROSITE" id="PS52035">
    <property type="entry name" value="PEPTIDASE_M14"/>
    <property type="match status" value="1"/>
</dbReference>
<dbReference type="SUPFAM" id="SSF53187">
    <property type="entry name" value="Zn-dependent exopeptidases"/>
    <property type="match status" value="1"/>
</dbReference>
<dbReference type="OrthoDB" id="9758209at2"/>
<keyword evidence="5" id="KW-1185">Reference proteome</keyword>
<name>A0A5C5ZIL8_9BACT</name>
<feature type="region of interest" description="Disordered" evidence="2">
    <location>
        <begin position="538"/>
        <end position="563"/>
    </location>
</feature>
<dbReference type="Pfam" id="PF00246">
    <property type="entry name" value="Peptidase_M14"/>
    <property type="match status" value="1"/>
</dbReference>